<dbReference type="HOGENOM" id="CLU_061661_0_0_1"/>
<evidence type="ECO:0008006" key="3">
    <source>
        <dbReference type="Google" id="ProtNLM"/>
    </source>
</evidence>
<sequence>MLVSLPNSFENFVQSFIVGKDTSKLEEVTSALHSPELRHKASISGTYNQASRLFVSGVKGHGNRRTSKDRKSFPRAPKASDICNYCKEKRHWKSDCPKMKEQQFGSVAVAEDETKHLVRWDIRLVGASGPLGRLVRWDIWPVGGSGPLGHLVRWGVWSVGTSGLLGHLVRWDIWPVGASGPLGHLARWGVWSVETSGPLGHSTDVERLALVEHLAVKGRLVSHSNTSGLKRHLKQRERWETHLVHLTLEGASSTSVIGRIQVKVEIC</sequence>
<reference evidence="1 2" key="1">
    <citation type="journal article" date="2014" name="Genome Biol.">
        <title>Transcriptome and methylome profiling reveals relics of genome dominance in the mesopolyploid Brassica oleracea.</title>
        <authorList>
            <person name="Parkin I.A."/>
            <person name="Koh C."/>
            <person name="Tang H."/>
            <person name="Robinson S.J."/>
            <person name="Kagale S."/>
            <person name="Clarke W.E."/>
            <person name="Town C.D."/>
            <person name="Nixon J."/>
            <person name="Krishnakumar V."/>
            <person name="Bidwell S.L."/>
            <person name="Denoeud F."/>
            <person name="Belcram H."/>
            <person name="Links M.G."/>
            <person name="Just J."/>
            <person name="Clarke C."/>
            <person name="Bender T."/>
            <person name="Huebert T."/>
            <person name="Mason A.S."/>
            <person name="Pires J.C."/>
            <person name="Barker G."/>
            <person name="Moore J."/>
            <person name="Walley P.G."/>
            <person name="Manoli S."/>
            <person name="Batley J."/>
            <person name="Edwards D."/>
            <person name="Nelson M.N."/>
            <person name="Wang X."/>
            <person name="Paterson A.H."/>
            <person name="King G."/>
            <person name="Bancroft I."/>
            <person name="Chalhoub B."/>
            <person name="Sharpe A.G."/>
        </authorList>
    </citation>
    <scope>NUCLEOTIDE SEQUENCE</scope>
    <source>
        <strain evidence="1 2">cv. TO1000</strain>
    </source>
</reference>
<name>A0A0D3E3J1_BRAOL</name>
<dbReference type="Gramene" id="Bo9g027870.1">
    <property type="protein sequence ID" value="Bo9g027870.1"/>
    <property type="gene ID" value="Bo9g027870"/>
</dbReference>
<organism evidence="1 2">
    <name type="scientific">Brassica oleracea var. oleracea</name>
    <dbReference type="NCBI Taxonomy" id="109376"/>
    <lineage>
        <taxon>Eukaryota</taxon>
        <taxon>Viridiplantae</taxon>
        <taxon>Streptophyta</taxon>
        <taxon>Embryophyta</taxon>
        <taxon>Tracheophyta</taxon>
        <taxon>Spermatophyta</taxon>
        <taxon>Magnoliopsida</taxon>
        <taxon>eudicotyledons</taxon>
        <taxon>Gunneridae</taxon>
        <taxon>Pentapetalae</taxon>
        <taxon>rosids</taxon>
        <taxon>malvids</taxon>
        <taxon>Brassicales</taxon>
        <taxon>Brassicaceae</taxon>
        <taxon>Brassiceae</taxon>
        <taxon>Brassica</taxon>
    </lineage>
</organism>
<dbReference type="Gene3D" id="4.10.60.10">
    <property type="entry name" value="Zinc finger, CCHC-type"/>
    <property type="match status" value="1"/>
</dbReference>
<dbReference type="AlphaFoldDB" id="A0A0D3E3J1"/>
<dbReference type="InterPro" id="IPR036875">
    <property type="entry name" value="Znf_CCHC_sf"/>
</dbReference>
<dbReference type="EnsemblPlants" id="Bo9g027870.1">
    <property type="protein sequence ID" value="Bo9g027870.1"/>
    <property type="gene ID" value="Bo9g027870"/>
</dbReference>
<dbReference type="Proteomes" id="UP000032141">
    <property type="component" value="Chromosome C9"/>
</dbReference>
<reference evidence="1" key="2">
    <citation type="submission" date="2015-03" db="UniProtKB">
        <authorList>
            <consortium name="EnsemblPlants"/>
        </authorList>
    </citation>
    <scope>IDENTIFICATION</scope>
</reference>
<dbReference type="GO" id="GO:0008270">
    <property type="term" value="F:zinc ion binding"/>
    <property type="evidence" value="ECO:0007669"/>
    <property type="project" value="InterPro"/>
</dbReference>
<dbReference type="GO" id="GO:0003676">
    <property type="term" value="F:nucleic acid binding"/>
    <property type="evidence" value="ECO:0007669"/>
    <property type="project" value="InterPro"/>
</dbReference>
<evidence type="ECO:0000313" key="1">
    <source>
        <dbReference type="EnsemblPlants" id="Bo9g027870.1"/>
    </source>
</evidence>
<dbReference type="SUPFAM" id="SSF57756">
    <property type="entry name" value="Retrovirus zinc finger-like domains"/>
    <property type="match status" value="1"/>
</dbReference>
<protein>
    <recommendedName>
        <fullName evidence="3">CCHC-type domain-containing protein</fullName>
    </recommendedName>
</protein>
<accession>A0A0D3E3J1</accession>
<proteinExistence type="predicted"/>
<evidence type="ECO:0000313" key="2">
    <source>
        <dbReference type="Proteomes" id="UP000032141"/>
    </source>
</evidence>
<keyword evidence="2" id="KW-1185">Reference proteome</keyword>